<feature type="domain" description="AAA+ ATPase" evidence="2">
    <location>
        <begin position="326"/>
        <end position="473"/>
    </location>
</feature>
<evidence type="ECO:0000313" key="4">
    <source>
        <dbReference type="Proteomes" id="UP001165679"/>
    </source>
</evidence>
<evidence type="ECO:0000313" key="3">
    <source>
        <dbReference type="EMBL" id="MCW3477546.1"/>
    </source>
</evidence>
<proteinExistence type="predicted"/>
<dbReference type="PANTHER" id="PTHR43718:SF2">
    <property type="entry name" value="LON PROTEASE HOMOLOG, MITOCHONDRIAL"/>
    <property type="match status" value="1"/>
</dbReference>
<keyword evidence="4" id="KW-1185">Reference proteome</keyword>
<dbReference type="GO" id="GO:0004252">
    <property type="term" value="F:serine-type endopeptidase activity"/>
    <property type="evidence" value="ECO:0007669"/>
    <property type="project" value="InterPro"/>
</dbReference>
<dbReference type="GO" id="GO:0003697">
    <property type="term" value="F:single-stranded DNA binding"/>
    <property type="evidence" value="ECO:0007669"/>
    <property type="project" value="TreeGrafter"/>
</dbReference>
<dbReference type="GO" id="GO:0051131">
    <property type="term" value="P:chaperone-mediated protein complex assembly"/>
    <property type="evidence" value="ECO:0007669"/>
    <property type="project" value="TreeGrafter"/>
</dbReference>
<accession>A0AA41YP85</accession>
<dbReference type="GO" id="GO:0004176">
    <property type="term" value="F:ATP-dependent peptidase activity"/>
    <property type="evidence" value="ECO:0007669"/>
    <property type="project" value="InterPro"/>
</dbReference>
<gene>
    <name evidence="3" type="ORF">OL599_23560</name>
</gene>
<dbReference type="InterPro" id="IPR027417">
    <property type="entry name" value="P-loop_NTPase"/>
</dbReference>
<comment type="caution">
    <text evidence="3">The sequence shown here is derived from an EMBL/GenBank/DDBJ whole genome shotgun (WGS) entry which is preliminary data.</text>
</comment>
<dbReference type="GO" id="GO:0005524">
    <property type="term" value="F:ATP binding"/>
    <property type="evidence" value="ECO:0007669"/>
    <property type="project" value="InterPro"/>
</dbReference>
<feature type="compositionally biased region" description="Basic and acidic residues" evidence="1">
    <location>
        <begin position="1"/>
        <end position="15"/>
    </location>
</feature>
<dbReference type="EMBL" id="JAPDNT010000040">
    <property type="protein sequence ID" value="MCW3477546.1"/>
    <property type="molecule type" value="Genomic_DNA"/>
</dbReference>
<reference evidence="3" key="1">
    <citation type="submission" date="2022-09" db="EMBL/GenBank/DDBJ databases">
        <title>Rhodovastum sp. nov. RN2-1 isolated from soil in Seongnam, South Korea.</title>
        <authorList>
            <person name="Le N.T."/>
        </authorList>
    </citation>
    <scope>NUCLEOTIDE SEQUENCE</scope>
    <source>
        <strain evidence="3">RN2-1</strain>
    </source>
</reference>
<dbReference type="InterPro" id="IPR003593">
    <property type="entry name" value="AAA+_ATPase"/>
</dbReference>
<organism evidence="3 4">
    <name type="scientific">Limobrevibacterium gyesilva</name>
    <dbReference type="NCBI Taxonomy" id="2991712"/>
    <lineage>
        <taxon>Bacteria</taxon>
        <taxon>Pseudomonadati</taxon>
        <taxon>Pseudomonadota</taxon>
        <taxon>Alphaproteobacteria</taxon>
        <taxon>Acetobacterales</taxon>
        <taxon>Acetobacteraceae</taxon>
        <taxon>Limobrevibacterium</taxon>
    </lineage>
</organism>
<evidence type="ECO:0000256" key="1">
    <source>
        <dbReference type="SAM" id="MobiDB-lite"/>
    </source>
</evidence>
<dbReference type="Gene3D" id="3.40.50.300">
    <property type="entry name" value="P-loop containing nucleotide triphosphate hydrolases"/>
    <property type="match status" value="1"/>
</dbReference>
<protein>
    <submittedName>
        <fullName evidence="3">AAA family ATPase</fullName>
    </submittedName>
</protein>
<feature type="compositionally biased region" description="Acidic residues" evidence="1">
    <location>
        <begin position="229"/>
        <end position="247"/>
    </location>
</feature>
<dbReference type="GO" id="GO:0016887">
    <property type="term" value="F:ATP hydrolysis activity"/>
    <property type="evidence" value="ECO:0007669"/>
    <property type="project" value="InterPro"/>
</dbReference>
<dbReference type="InterPro" id="IPR027065">
    <property type="entry name" value="Lon_Prtase"/>
</dbReference>
<dbReference type="GO" id="GO:0007005">
    <property type="term" value="P:mitochondrion organization"/>
    <property type="evidence" value="ECO:0007669"/>
    <property type="project" value="TreeGrafter"/>
</dbReference>
<dbReference type="PANTHER" id="PTHR43718">
    <property type="entry name" value="LON PROTEASE"/>
    <property type="match status" value="1"/>
</dbReference>
<dbReference type="GO" id="GO:0006515">
    <property type="term" value="P:protein quality control for misfolded or incompletely synthesized proteins"/>
    <property type="evidence" value="ECO:0007669"/>
    <property type="project" value="TreeGrafter"/>
</dbReference>
<sequence>MSSSEPHRAGRDHEARRHHWERRAKAAGQGRHLPTFVELLRGMPFCGNDLGVDAQTFAERLVPRLHGDDLVSAALRTAMISLTFAPDRDAFSGAIDAFRAAIDVEGWKGPDPVEGLRRCEFYAAACGCNASAWRVAGEAISLAYAHGTPDEQLIELAEAAVGWLLFASGHLPSARRNGAHGTSWLEPRTQASDLGERMVRRIIETRRRIDAEEAAAEARRNGATSDDSGIIDEGPEAQTEQSDEAEAADDHVGSPRVIVFSSIGNDATTEGKQVSKEFASLLGQQLPLVQVPDLRNLWSALLDDFPHADPVIAAVLDELLGCTHVRLRPLILYGSPGCGKTTFGARLLTLLGLPHEVYSCGGVGDSSLAGTARRWSTGEPSLPVSLVRRHRLASPAIILDEIEKVGESRRNGNLLDALLGLLEPRSAACWHDPYIEAPVDLSHIVWIATANSVNSLPAPLRDRCRLLPFPDPGPEHLEALASRLLCSAVTDRCLDPRWALPLTGEELAALAKHWRGGSLRRLARLVEAVFSAREDAYVRQ</sequence>
<reference evidence="3" key="2">
    <citation type="submission" date="2022-10" db="EMBL/GenBank/DDBJ databases">
        <authorList>
            <person name="Trinh H.N."/>
        </authorList>
    </citation>
    <scope>NUCLEOTIDE SEQUENCE</scope>
    <source>
        <strain evidence="3">RN2-1</strain>
    </source>
</reference>
<dbReference type="Proteomes" id="UP001165679">
    <property type="component" value="Unassembled WGS sequence"/>
</dbReference>
<dbReference type="SMART" id="SM00382">
    <property type="entry name" value="AAA"/>
    <property type="match status" value="1"/>
</dbReference>
<dbReference type="RefSeq" id="WP_264716494.1">
    <property type="nucleotide sequence ID" value="NZ_JAPDNT010000040.1"/>
</dbReference>
<evidence type="ECO:0000259" key="2">
    <source>
        <dbReference type="SMART" id="SM00382"/>
    </source>
</evidence>
<feature type="region of interest" description="Disordered" evidence="1">
    <location>
        <begin position="1"/>
        <end position="27"/>
    </location>
</feature>
<dbReference type="InterPro" id="IPR003959">
    <property type="entry name" value="ATPase_AAA_core"/>
</dbReference>
<dbReference type="Pfam" id="PF00004">
    <property type="entry name" value="AAA"/>
    <property type="match status" value="1"/>
</dbReference>
<dbReference type="AlphaFoldDB" id="A0AA41YP85"/>
<feature type="region of interest" description="Disordered" evidence="1">
    <location>
        <begin position="213"/>
        <end position="251"/>
    </location>
</feature>
<name>A0AA41YP85_9PROT</name>
<dbReference type="SUPFAM" id="SSF52540">
    <property type="entry name" value="P-loop containing nucleoside triphosphate hydrolases"/>
    <property type="match status" value="1"/>
</dbReference>